<dbReference type="Proteomes" id="UP000001296">
    <property type="component" value="Chromosome"/>
</dbReference>
<accession>E0RNF3</accession>
<keyword evidence="2" id="KW-0808">Transferase</keyword>
<dbReference type="Pfam" id="PF00483">
    <property type="entry name" value="NTP_transferase"/>
    <property type="match status" value="1"/>
</dbReference>
<dbReference type="Gene3D" id="3.90.550.10">
    <property type="entry name" value="Spore Coat Polysaccharide Biosynthesis Protein SpsA, Chain A"/>
    <property type="match status" value="1"/>
</dbReference>
<dbReference type="SUPFAM" id="SSF159283">
    <property type="entry name" value="Guanosine diphospho-D-mannose pyrophosphorylase/mannose-6-phosphate isomerase linker domain"/>
    <property type="match status" value="1"/>
</dbReference>
<reference evidence="2 3" key="2">
    <citation type="journal article" date="2010" name="J. Bacteriol.">
        <title>Genome sequence of the polysaccharide-degrading, thermophilic anaerobe Spirochaeta thermophila DSM 6192.</title>
        <authorList>
            <person name="Angelov A."/>
            <person name="Liebl S."/>
            <person name="Ballschmiter M."/>
            <person name="Bomeke M."/>
            <person name="Lehmann R."/>
            <person name="Liesegang H."/>
            <person name="Daniel R."/>
            <person name="Liebl W."/>
        </authorList>
    </citation>
    <scope>NUCLEOTIDE SEQUENCE [LARGE SCALE GENOMIC DNA]</scope>
    <source>
        <strain evidence="3">ATCC 49972 / DSM 6192 / RI 19.B1</strain>
    </source>
</reference>
<sequence length="352" mass="38953">MVDVVVVLAGGKGTRLWPASTEAHPKQFLTVEGGRTLLEEALLRAWALAPGEGVIVVTGDRYLEATEEIVDRLPREQREATRLVGEPEGKNTAPAVMCAATLMREREGVMVVLTADHLVRPLETFVEDVGKAAQIARDGYHVTFGIPPVRPETGYGYIHVGAPYKGGFIVESFTEKPDEATARRYVEEGTYYWNSGMFLFRRDVFLEEMERYAPRIARPFLEAGLGGLASAGGPVRGDVLEELYARIPADSIDYALMEHTERAAMVPARFSWSDIGSWEEYTAWLGDHLGEVLEVESEGCTVVSDLPVVLCGVEDLVVSCRNGRILVLRKGRGQLVKKAVERMRWEGKGWEA</sequence>
<dbReference type="GO" id="GO:0009298">
    <property type="term" value="P:GDP-mannose biosynthetic process"/>
    <property type="evidence" value="ECO:0007669"/>
    <property type="project" value="TreeGrafter"/>
</dbReference>
<dbReference type="PANTHER" id="PTHR46390">
    <property type="entry name" value="MANNOSE-1-PHOSPHATE GUANYLYLTRANSFERASE"/>
    <property type="match status" value="1"/>
</dbReference>
<dbReference type="PaxDb" id="665571-STHERM_c01790"/>
<dbReference type="InterPro" id="IPR051161">
    <property type="entry name" value="Mannose-6P_isomerase_type2"/>
</dbReference>
<protein>
    <submittedName>
        <fullName evidence="2">Mannose-1-phosphate guanylyltransferase</fullName>
        <ecNumber evidence="2">2.7.7.22</ecNumber>
    </submittedName>
</protein>
<dbReference type="GO" id="GO:0004475">
    <property type="term" value="F:mannose-1-phosphate guanylyltransferase (GTP) activity"/>
    <property type="evidence" value="ECO:0007669"/>
    <property type="project" value="InterPro"/>
</dbReference>
<dbReference type="AlphaFoldDB" id="E0RNF3"/>
<reference key="1">
    <citation type="submission" date="2009-08" db="EMBL/GenBank/DDBJ databases">
        <title>The genome sequence of Spirochaeta thermophila DSM6192.</title>
        <authorList>
            <person name="Angelov A."/>
            <person name="Mientus M."/>
            <person name="Wittenberg S."/>
            <person name="Lehmann R."/>
            <person name="Liesegang H."/>
            <person name="Daniel R."/>
            <person name="Liebl W."/>
        </authorList>
    </citation>
    <scope>NUCLEOTIDE SEQUENCE</scope>
    <source>
        <strain>DSM 6192</strain>
    </source>
</reference>
<evidence type="ECO:0000259" key="1">
    <source>
        <dbReference type="Pfam" id="PF00483"/>
    </source>
</evidence>
<evidence type="ECO:0000313" key="2">
    <source>
        <dbReference type="EMBL" id="ADN01153.1"/>
    </source>
</evidence>
<dbReference type="eggNOG" id="COG0836">
    <property type="taxonomic scope" value="Bacteria"/>
</dbReference>
<dbReference type="InterPro" id="IPR005835">
    <property type="entry name" value="NTP_transferase_dom"/>
</dbReference>
<organism evidence="2 3">
    <name type="scientific">Winmispira thermophila (strain ATCC 49972 / DSM 6192 / RI 19.B1)</name>
    <name type="common">Spirochaeta thermophila</name>
    <dbReference type="NCBI Taxonomy" id="665571"/>
    <lineage>
        <taxon>Bacteria</taxon>
        <taxon>Pseudomonadati</taxon>
        <taxon>Spirochaetota</taxon>
        <taxon>Spirochaetia</taxon>
        <taxon>Winmispirales</taxon>
        <taxon>Winmispiraceae</taxon>
        <taxon>Winmispira</taxon>
    </lineage>
</organism>
<dbReference type="InterPro" id="IPR049577">
    <property type="entry name" value="GMPP_N"/>
</dbReference>
<dbReference type="InterPro" id="IPR029044">
    <property type="entry name" value="Nucleotide-diphossugar_trans"/>
</dbReference>
<dbReference type="EMBL" id="CP001698">
    <property type="protein sequence ID" value="ADN01153.1"/>
    <property type="molecule type" value="Genomic_DNA"/>
</dbReference>
<dbReference type="PANTHER" id="PTHR46390:SF1">
    <property type="entry name" value="MANNOSE-1-PHOSPHATE GUANYLYLTRANSFERASE"/>
    <property type="match status" value="1"/>
</dbReference>
<gene>
    <name evidence="2" type="ordered locus">STHERM_c01790</name>
</gene>
<feature type="domain" description="Nucleotidyl transferase" evidence="1">
    <location>
        <begin position="5"/>
        <end position="282"/>
    </location>
</feature>
<dbReference type="EC" id="2.7.7.22" evidence="2"/>
<proteinExistence type="predicted"/>
<dbReference type="HOGENOM" id="CLU_035527_0_1_12"/>
<dbReference type="RefSeq" id="WP_013312994.1">
    <property type="nucleotide sequence ID" value="NC_014484.1"/>
</dbReference>
<dbReference type="SUPFAM" id="SSF53448">
    <property type="entry name" value="Nucleotide-diphospho-sugar transferases"/>
    <property type="match status" value="1"/>
</dbReference>
<name>E0RNF3_WINT6</name>
<dbReference type="GO" id="GO:0008928">
    <property type="term" value="F:mannose-1-phosphate guanylyltransferase (GDP) activity"/>
    <property type="evidence" value="ECO:0007669"/>
    <property type="project" value="UniProtKB-EC"/>
</dbReference>
<dbReference type="KEGG" id="sta:STHERM_c01790"/>
<keyword evidence="2" id="KW-0548">Nucleotidyltransferase</keyword>
<dbReference type="CDD" id="cd02509">
    <property type="entry name" value="GDP-M1P_Guanylyltransferase"/>
    <property type="match status" value="1"/>
</dbReference>
<evidence type="ECO:0000313" key="3">
    <source>
        <dbReference type="Proteomes" id="UP000001296"/>
    </source>
</evidence>